<reference evidence="3 4" key="1">
    <citation type="submission" date="2019-03" db="EMBL/GenBank/DDBJ databases">
        <title>Genomic Encyclopedia of Type Strains, Phase IV (KMG-IV): sequencing the most valuable type-strain genomes for metagenomic binning, comparative biology and taxonomic classification.</title>
        <authorList>
            <person name="Goeker M."/>
        </authorList>
    </citation>
    <scope>NUCLEOTIDE SEQUENCE [LARGE SCALE GENOMIC DNA]</scope>
    <source>
        <strain evidence="3 4">DSM 25903</strain>
    </source>
</reference>
<dbReference type="Proteomes" id="UP000295122">
    <property type="component" value="Unassembled WGS sequence"/>
</dbReference>
<evidence type="ECO:0000313" key="4">
    <source>
        <dbReference type="Proteomes" id="UP000295122"/>
    </source>
</evidence>
<evidence type="ECO:0000313" key="3">
    <source>
        <dbReference type="EMBL" id="TDR94217.1"/>
    </source>
</evidence>
<keyword evidence="2" id="KW-1133">Transmembrane helix</keyword>
<dbReference type="EMBL" id="SNZR01000011">
    <property type="protein sequence ID" value="TDR94217.1"/>
    <property type="molecule type" value="Genomic_DNA"/>
</dbReference>
<feature type="transmembrane region" description="Helical" evidence="2">
    <location>
        <begin position="20"/>
        <end position="41"/>
    </location>
</feature>
<keyword evidence="1" id="KW-0175">Coiled coil</keyword>
<name>A0A4R7CBS2_9HYPH</name>
<protein>
    <submittedName>
        <fullName evidence="3">Uncharacterized protein</fullName>
    </submittedName>
</protein>
<feature type="coiled-coil region" evidence="1">
    <location>
        <begin position="40"/>
        <end position="102"/>
    </location>
</feature>
<organism evidence="3 4">
    <name type="scientific">Enterovirga rhinocerotis</name>
    <dbReference type="NCBI Taxonomy" id="1339210"/>
    <lineage>
        <taxon>Bacteria</taxon>
        <taxon>Pseudomonadati</taxon>
        <taxon>Pseudomonadota</taxon>
        <taxon>Alphaproteobacteria</taxon>
        <taxon>Hyphomicrobiales</taxon>
        <taxon>Methylobacteriaceae</taxon>
        <taxon>Enterovirga</taxon>
    </lineage>
</organism>
<proteinExistence type="predicted"/>
<keyword evidence="2" id="KW-0472">Membrane</keyword>
<keyword evidence="4" id="KW-1185">Reference proteome</keyword>
<dbReference type="RefSeq" id="WP_133769134.1">
    <property type="nucleotide sequence ID" value="NZ_SNZR01000011.1"/>
</dbReference>
<dbReference type="AlphaFoldDB" id="A0A4R7CBS2"/>
<keyword evidence="2" id="KW-0812">Transmembrane</keyword>
<evidence type="ECO:0000256" key="1">
    <source>
        <dbReference type="SAM" id="Coils"/>
    </source>
</evidence>
<accession>A0A4R7CBS2</accession>
<gene>
    <name evidence="3" type="ORF">EV668_1497</name>
</gene>
<sequence>MTTLNVSEGYVAFPRRLSLAIAISFALALVSQTAGLSWYAAKLDSRIAELEQADRRLAARGDERFHAILMRIEVLERDRDRLARLEERVTTATELLREIRQEVRRR</sequence>
<evidence type="ECO:0000256" key="2">
    <source>
        <dbReference type="SAM" id="Phobius"/>
    </source>
</evidence>
<comment type="caution">
    <text evidence="3">The sequence shown here is derived from an EMBL/GenBank/DDBJ whole genome shotgun (WGS) entry which is preliminary data.</text>
</comment>